<proteinExistence type="predicted"/>
<reference evidence="4 5" key="1">
    <citation type="submission" date="2019-03" db="EMBL/GenBank/DDBJ databases">
        <title>Efficiently degradation of phenoxyalkanoic acid herbicides by Cupriavidus oxalaticus strain X32.</title>
        <authorList>
            <person name="Sheng X."/>
        </authorList>
    </citation>
    <scope>NUCLEOTIDE SEQUENCE [LARGE SCALE GENOMIC DNA]</scope>
    <source>
        <strain evidence="4 5">X32</strain>
    </source>
</reference>
<dbReference type="KEGG" id="cox:E0W60_13730"/>
<keyword evidence="2 4" id="KW-0808">Transferase</keyword>
<dbReference type="GO" id="GO:0009244">
    <property type="term" value="P:lipopolysaccharide core region biosynthetic process"/>
    <property type="evidence" value="ECO:0007669"/>
    <property type="project" value="TreeGrafter"/>
</dbReference>
<accession>A0A4P7LA20</accession>
<dbReference type="SUPFAM" id="SSF53756">
    <property type="entry name" value="UDP-Glycosyltransferase/glycogen phosphorylase"/>
    <property type="match status" value="1"/>
</dbReference>
<evidence type="ECO:0000313" key="5">
    <source>
        <dbReference type="Proteomes" id="UP000295294"/>
    </source>
</evidence>
<dbReference type="OrthoDB" id="9797795at2"/>
<dbReference type="GO" id="GO:0005829">
    <property type="term" value="C:cytosol"/>
    <property type="evidence" value="ECO:0007669"/>
    <property type="project" value="TreeGrafter"/>
</dbReference>
<dbReference type="PANTHER" id="PTHR30160:SF1">
    <property type="entry name" value="LIPOPOLYSACCHARIDE 1,2-N-ACETYLGLUCOSAMINETRANSFERASE-RELATED"/>
    <property type="match status" value="1"/>
</dbReference>
<dbReference type="PANTHER" id="PTHR30160">
    <property type="entry name" value="TETRAACYLDISACCHARIDE 4'-KINASE-RELATED"/>
    <property type="match status" value="1"/>
</dbReference>
<dbReference type="Pfam" id="PF01075">
    <property type="entry name" value="Glyco_transf_9"/>
    <property type="match status" value="1"/>
</dbReference>
<keyword evidence="1" id="KW-0328">Glycosyltransferase</keyword>
<organism evidence="4 5">
    <name type="scientific">Cupriavidus oxalaticus</name>
    <dbReference type="NCBI Taxonomy" id="96344"/>
    <lineage>
        <taxon>Bacteria</taxon>
        <taxon>Pseudomonadati</taxon>
        <taxon>Pseudomonadota</taxon>
        <taxon>Betaproteobacteria</taxon>
        <taxon>Burkholderiales</taxon>
        <taxon>Burkholderiaceae</taxon>
        <taxon>Cupriavidus</taxon>
    </lineage>
</organism>
<dbReference type="InterPro" id="IPR002201">
    <property type="entry name" value="Glyco_trans_9"/>
</dbReference>
<dbReference type="GO" id="GO:0008713">
    <property type="term" value="F:ADP-heptose-lipopolysaccharide heptosyltransferase activity"/>
    <property type="evidence" value="ECO:0007669"/>
    <property type="project" value="TreeGrafter"/>
</dbReference>
<sequence>MTTWQTARQVLCVRLDNMGDVLMSTPAMQALAESMPGRRLTLLTSNAAASLAPHLPMVRRVLAWDAPWARHDEAAAVAPGPAMLRCARWLARYRFDAAVIFTVYSQSPLPAAMLCALAGIPLRLACCRENPYALLTDWVPEREPAMQPGQRPRHETRRQLDLVAQVGASARDTRLRFRVLAADRAALAARIAGWRRGRSGPLVVVHPGASAASRRWPAARFAEVAHALATQAGAHVLVTGADSERETVQAVCAAAHHACVVPLAGALTLGEMGALLEAADLLVSNNTGPVHLAAALGTPVVDLYALTNPQHTPWQVPHRTLFADVPCRYCYKSTCPQGHHRCLEDVPAAHAVQAALALLAGDADAPPAQPLPWPGADAPLTEPAAGFVPAAPFVPAAISALGAARAAPAVPAADPPSPDEVAHVHPWH</sequence>
<evidence type="ECO:0000256" key="3">
    <source>
        <dbReference type="SAM" id="MobiDB-lite"/>
    </source>
</evidence>
<dbReference type="InterPro" id="IPR051199">
    <property type="entry name" value="LPS_LOS_Heptosyltrfase"/>
</dbReference>
<dbReference type="Gene3D" id="3.40.50.2000">
    <property type="entry name" value="Glycogen Phosphorylase B"/>
    <property type="match status" value="2"/>
</dbReference>
<evidence type="ECO:0000256" key="1">
    <source>
        <dbReference type="ARBA" id="ARBA00022676"/>
    </source>
</evidence>
<dbReference type="AlphaFoldDB" id="A0A4P7LA20"/>
<dbReference type="RefSeq" id="WP_135704606.1">
    <property type="nucleotide sequence ID" value="NZ_CP038635.1"/>
</dbReference>
<feature type="region of interest" description="Disordered" evidence="3">
    <location>
        <begin position="409"/>
        <end position="428"/>
    </location>
</feature>
<dbReference type="EMBL" id="CP038635">
    <property type="protein sequence ID" value="QBY52275.1"/>
    <property type="molecule type" value="Genomic_DNA"/>
</dbReference>
<dbReference type="CDD" id="cd03789">
    <property type="entry name" value="GT9_LPS_heptosyltransferase"/>
    <property type="match status" value="1"/>
</dbReference>
<name>A0A4P7LA20_9BURK</name>
<protein>
    <submittedName>
        <fullName evidence="4">Glycosyltransferase family 9 protein</fullName>
    </submittedName>
</protein>
<gene>
    <name evidence="4" type="ORF">E0W60_13730</name>
</gene>
<evidence type="ECO:0000313" key="4">
    <source>
        <dbReference type="EMBL" id="QBY52275.1"/>
    </source>
</evidence>
<dbReference type="Proteomes" id="UP000295294">
    <property type="component" value="Chromosome 2"/>
</dbReference>
<evidence type="ECO:0000256" key="2">
    <source>
        <dbReference type="ARBA" id="ARBA00022679"/>
    </source>
</evidence>